<dbReference type="Proteomes" id="UP000887572">
    <property type="component" value="Unplaced"/>
</dbReference>
<dbReference type="PROSITE" id="PS50076">
    <property type="entry name" value="DNAJ_2"/>
    <property type="match status" value="1"/>
</dbReference>
<dbReference type="PANTHER" id="PTHR43096">
    <property type="entry name" value="DNAJ HOMOLOG 1, MITOCHONDRIAL-RELATED"/>
    <property type="match status" value="1"/>
</dbReference>
<dbReference type="GO" id="GO:0042026">
    <property type="term" value="P:protein refolding"/>
    <property type="evidence" value="ECO:0007669"/>
    <property type="project" value="TreeGrafter"/>
</dbReference>
<organism evidence="2 3">
    <name type="scientific">Globodera rostochiensis</name>
    <name type="common">Golden nematode worm</name>
    <name type="synonym">Heterodera rostochiensis</name>
    <dbReference type="NCBI Taxonomy" id="31243"/>
    <lineage>
        <taxon>Eukaryota</taxon>
        <taxon>Metazoa</taxon>
        <taxon>Ecdysozoa</taxon>
        <taxon>Nematoda</taxon>
        <taxon>Chromadorea</taxon>
        <taxon>Rhabditida</taxon>
        <taxon>Tylenchina</taxon>
        <taxon>Tylenchomorpha</taxon>
        <taxon>Tylenchoidea</taxon>
        <taxon>Heteroderidae</taxon>
        <taxon>Heteroderinae</taxon>
        <taxon>Globodera</taxon>
    </lineage>
</organism>
<name>A0A914HMY1_GLORO</name>
<dbReference type="SMART" id="SM00271">
    <property type="entry name" value="DnaJ"/>
    <property type="match status" value="1"/>
</dbReference>
<dbReference type="PRINTS" id="PR00625">
    <property type="entry name" value="JDOMAIN"/>
</dbReference>
<dbReference type="Pfam" id="PF00226">
    <property type="entry name" value="DnaJ"/>
    <property type="match status" value="1"/>
</dbReference>
<dbReference type="CDD" id="cd06257">
    <property type="entry name" value="DnaJ"/>
    <property type="match status" value="1"/>
</dbReference>
<reference evidence="3" key="1">
    <citation type="submission" date="2022-11" db="UniProtKB">
        <authorList>
            <consortium name="WormBaseParasite"/>
        </authorList>
    </citation>
    <scope>IDENTIFICATION</scope>
</reference>
<evidence type="ECO:0000259" key="1">
    <source>
        <dbReference type="PROSITE" id="PS50076"/>
    </source>
</evidence>
<feature type="domain" description="J" evidence="1">
    <location>
        <begin position="16"/>
        <end position="78"/>
    </location>
</feature>
<evidence type="ECO:0000313" key="2">
    <source>
        <dbReference type="Proteomes" id="UP000887572"/>
    </source>
</evidence>
<accession>A0A914HMY1</accession>
<dbReference type="Gene3D" id="1.10.287.110">
    <property type="entry name" value="DnaJ domain"/>
    <property type="match status" value="1"/>
</dbReference>
<sequence length="216" mass="24108">MFDRCKNFLVAGNEVSYYEVLGVNKRATTDEINKKYKKIMLEFHTDKNPDGAVMSQVFSKAKETLTDPRKRAIYDGQRGYSSYSSSSSAAGGSQHSWWTGAANMDYEMSKPPEFPTFTAMLKESNCEQMANQLKELADYVVADGDPPAGKLFVGNGHHRAPALRYIPSSNRDNFCLVCGTKGMPLDNVCYCIAAKANCHCYPKCCRTTLKDRGKLY</sequence>
<dbReference type="GO" id="GO:0005737">
    <property type="term" value="C:cytoplasm"/>
    <property type="evidence" value="ECO:0007669"/>
    <property type="project" value="TreeGrafter"/>
</dbReference>
<dbReference type="GO" id="GO:0051082">
    <property type="term" value="F:unfolded protein binding"/>
    <property type="evidence" value="ECO:0007669"/>
    <property type="project" value="TreeGrafter"/>
</dbReference>
<evidence type="ECO:0000313" key="3">
    <source>
        <dbReference type="WBParaSite" id="Gr19_v10_g2982.t1"/>
    </source>
</evidence>
<dbReference type="InterPro" id="IPR001623">
    <property type="entry name" value="DnaJ_domain"/>
</dbReference>
<dbReference type="SUPFAM" id="SSF46565">
    <property type="entry name" value="Chaperone J-domain"/>
    <property type="match status" value="1"/>
</dbReference>
<dbReference type="PANTHER" id="PTHR43096:SF10">
    <property type="entry name" value="CHAPERONE PROTEIN DNAJ A6, CHLOROPLASTIC"/>
    <property type="match status" value="1"/>
</dbReference>
<dbReference type="WBParaSite" id="Gr19_v10_g2982.t1">
    <property type="protein sequence ID" value="Gr19_v10_g2982.t1"/>
    <property type="gene ID" value="Gr19_v10_g2982"/>
</dbReference>
<dbReference type="InterPro" id="IPR036869">
    <property type="entry name" value="J_dom_sf"/>
</dbReference>
<protein>
    <submittedName>
        <fullName evidence="3">J domain-containing protein</fullName>
    </submittedName>
</protein>
<dbReference type="AlphaFoldDB" id="A0A914HMY1"/>
<proteinExistence type="predicted"/>
<keyword evidence="2" id="KW-1185">Reference proteome</keyword>